<keyword evidence="2" id="KW-1185">Reference proteome</keyword>
<dbReference type="Proteomes" id="UP000293345">
    <property type="component" value="Unassembled WGS sequence"/>
</dbReference>
<evidence type="ECO:0000313" key="2">
    <source>
        <dbReference type="Proteomes" id="UP000293345"/>
    </source>
</evidence>
<evidence type="ECO:0000313" key="1">
    <source>
        <dbReference type="EMBL" id="RXZ53141.1"/>
    </source>
</evidence>
<sequence length="152" mass="17002">MATYNHEEIRAWGWLLSELKSIAQREGVEVTLDDEDLYITAPRAGYPLIMRKLLSAAAIKPEDDAVIRAIADNTEPGEDYGTTYQRLTLEDQGALMLESMRFDSNMISVEDAAARLSASEQRVLSLLKDGKIQGLKIHGVQFIFDSSIQKIQ</sequence>
<organism evidence="1 2">
    <name type="scientific">Senegalimassilia faecalis</name>
    <dbReference type="NCBI Taxonomy" id="2509433"/>
    <lineage>
        <taxon>Bacteria</taxon>
        <taxon>Bacillati</taxon>
        <taxon>Actinomycetota</taxon>
        <taxon>Coriobacteriia</taxon>
        <taxon>Coriobacteriales</taxon>
        <taxon>Coriobacteriaceae</taxon>
        <taxon>Senegalimassilia</taxon>
    </lineage>
</organism>
<gene>
    <name evidence="1" type="ORF">ET524_00475</name>
</gene>
<accession>A0A4Q2JZY8</accession>
<dbReference type="AlphaFoldDB" id="A0A4Q2JZY8"/>
<protein>
    <submittedName>
        <fullName evidence="1">Uncharacterized protein</fullName>
    </submittedName>
</protein>
<name>A0A4Q2JZY8_9ACTN</name>
<comment type="caution">
    <text evidence="1">The sequence shown here is derived from an EMBL/GenBank/DDBJ whole genome shotgun (WGS) entry which is preliminary data.</text>
</comment>
<proteinExistence type="predicted"/>
<dbReference type="EMBL" id="SDPW01000001">
    <property type="protein sequence ID" value="RXZ53141.1"/>
    <property type="molecule type" value="Genomic_DNA"/>
</dbReference>
<reference evidence="1 2" key="1">
    <citation type="submission" date="2019-01" db="EMBL/GenBank/DDBJ databases">
        <title>Senegalimassilia sp. nov. KGMB04484 isolated human feces.</title>
        <authorList>
            <person name="Han K.-I."/>
            <person name="Kim J.-S."/>
            <person name="Lee K.C."/>
            <person name="Suh M.K."/>
            <person name="Eom M.K."/>
            <person name="Lee J.H."/>
            <person name="Park S.-H."/>
            <person name="Kang S.W."/>
            <person name="Park J.-E."/>
            <person name="Oh B.S."/>
            <person name="Yu S.Y."/>
            <person name="Choi S.-H."/>
            <person name="Lee D.H."/>
            <person name="Yoon H."/>
            <person name="Kim B.-Y."/>
            <person name="Lee J.H."/>
            <person name="Lee J.-S."/>
        </authorList>
    </citation>
    <scope>NUCLEOTIDE SEQUENCE [LARGE SCALE GENOMIC DNA]</scope>
    <source>
        <strain evidence="1 2">KGMB04484</strain>
    </source>
</reference>
<dbReference type="RefSeq" id="WP_129422872.1">
    <property type="nucleotide sequence ID" value="NZ_SDPW01000001.1"/>
</dbReference>